<keyword evidence="2" id="KW-1185">Reference proteome</keyword>
<sequence>MSDLSCVFCKETTNEKVKIFTEGTLKKCKEVAEYRKEGVEDLLSDVESDFEDDATIPNPTAIEYENIL</sequence>
<accession>A0AAW1VB35</accession>
<dbReference type="EMBL" id="JARQZJ010000122">
    <property type="protein sequence ID" value="KAK9889094.1"/>
    <property type="molecule type" value="Genomic_DNA"/>
</dbReference>
<name>A0AAW1VB35_9CUCU</name>
<dbReference type="AlphaFoldDB" id="A0AAW1VB35"/>
<evidence type="ECO:0000313" key="1">
    <source>
        <dbReference type="EMBL" id="KAK9889094.1"/>
    </source>
</evidence>
<proteinExistence type="predicted"/>
<comment type="caution">
    <text evidence="1">The sequence shown here is derived from an EMBL/GenBank/DDBJ whole genome shotgun (WGS) entry which is preliminary data.</text>
</comment>
<gene>
    <name evidence="1" type="ORF">WA026_004367</name>
</gene>
<dbReference type="Proteomes" id="UP001431783">
    <property type="component" value="Unassembled WGS sequence"/>
</dbReference>
<organism evidence="1 2">
    <name type="scientific">Henosepilachna vigintioctopunctata</name>
    <dbReference type="NCBI Taxonomy" id="420089"/>
    <lineage>
        <taxon>Eukaryota</taxon>
        <taxon>Metazoa</taxon>
        <taxon>Ecdysozoa</taxon>
        <taxon>Arthropoda</taxon>
        <taxon>Hexapoda</taxon>
        <taxon>Insecta</taxon>
        <taxon>Pterygota</taxon>
        <taxon>Neoptera</taxon>
        <taxon>Endopterygota</taxon>
        <taxon>Coleoptera</taxon>
        <taxon>Polyphaga</taxon>
        <taxon>Cucujiformia</taxon>
        <taxon>Coccinelloidea</taxon>
        <taxon>Coccinellidae</taxon>
        <taxon>Epilachninae</taxon>
        <taxon>Epilachnini</taxon>
        <taxon>Henosepilachna</taxon>
    </lineage>
</organism>
<evidence type="ECO:0000313" key="2">
    <source>
        <dbReference type="Proteomes" id="UP001431783"/>
    </source>
</evidence>
<reference evidence="1 2" key="1">
    <citation type="submission" date="2023-03" db="EMBL/GenBank/DDBJ databases">
        <title>Genome insight into feeding habits of ladybird beetles.</title>
        <authorList>
            <person name="Li H.-S."/>
            <person name="Huang Y.-H."/>
            <person name="Pang H."/>
        </authorList>
    </citation>
    <scope>NUCLEOTIDE SEQUENCE [LARGE SCALE GENOMIC DNA]</scope>
    <source>
        <strain evidence="1">SYSU_2023b</strain>
        <tissue evidence="1">Whole body</tissue>
    </source>
</reference>
<protein>
    <submittedName>
        <fullName evidence="1">Uncharacterized protein</fullName>
    </submittedName>
</protein>